<sequence length="341" mass="36786">MSGDSGIFADRRPPVGTRYPTPFAAVVRRGGPSPTRLCADRPCPSVETDLAPPTRFVCRIGVFAVHDTGQDMILSRRPAGYLRPFIDSVWASYPPFSIRNERCRERVLPTGAVHIAIRLDAEPLRLFDRVEDDTGRTVGVAVVGGARACAYLKDVSAPVPTVGALIRPGAVRLVTGVPASAFYGLHLSLDDLWGADAASIRDRLGEVASAAARLDLWETLLSARLPRVTGIDPAIAASIAQLNRGTAVRTIVQQLGCSHRHFIAQFCEAVGMPPKRYGRVRRFAQLLDGLSAAPPASWADAAAAAGYADQPHFNREFLEFAGLSPEQYRQRASANGFHVPL</sequence>
<dbReference type="GO" id="GO:0006355">
    <property type="term" value="P:regulation of DNA-templated transcription"/>
    <property type="evidence" value="ECO:0007669"/>
    <property type="project" value="UniProtKB-ARBA"/>
</dbReference>
<comment type="caution">
    <text evidence="5">The sequence shown here is derived from an EMBL/GenBank/DDBJ whole genome shotgun (WGS) entry which is preliminary data.</text>
</comment>
<keyword evidence="1" id="KW-0805">Transcription regulation</keyword>
<dbReference type="Gene3D" id="1.10.10.60">
    <property type="entry name" value="Homeodomain-like"/>
    <property type="match status" value="1"/>
</dbReference>
<dbReference type="PANTHER" id="PTHR46796:SF15">
    <property type="entry name" value="BLL1074 PROTEIN"/>
    <property type="match status" value="1"/>
</dbReference>
<dbReference type="InterPro" id="IPR018060">
    <property type="entry name" value="HTH_AraC"/>
</dbReference>
<organism evidence="5 6">
    <name type="scientific">Burkholderia cenocepacia</name>
    <dbReference type="NCBI Taxonomy" id="95486"/>
    <lineage>
        <taxon>Bacteria</taxon>
        <taxon>Pseudomonadati</taxon>
        <taxon>Pseudomonadota</taxon>
        <taxon>Betaproteobacteria</taxon>
        <taxon>Burkholderiales</taxon>
        <taxon>Burkholderiaceae</taxon>
        <taxon>Burkholderia</taxon>
        <taxon>Burkholderia cepacia complex</taxon>
    </lineage>
</organism>
<dbReference type="InterPro" id="IPR009057">
    <property type="entry name" value="Homeodomain-like_sf"/>
</dbReference>
<reference evidence="5 6" key="1">
    <citation type="journal article" date="2017" name="Front. Microbiol.">
        <title>Genomics reveals a unique clone of Burkholderia cenocepacia harbouring an actively excising novel genomic island.</title>
        <authorList>
            <person name="Patil P."/>
            <person name="Mali S."/>
            <person name="Midha S."/>
            <person name="Gautam V."/>
            <person name="Dash L."/>
            <person name="Kumar S."/>
            <person name="Shastri J."/>
            <person name="Singhal L."/>
            <person name="Patil P.B."/>
        </authorList>
    </citation>
    <scope>NUCLEOTIDE SEQUENCE [LARGE SCALE GENOMIC DNA]</scope>
    <source>
        <strain evidence="5 6">BC-19</strain>
    </source>
</reference>
<dbReference type="SMART" id="SM00342">
    <property type="entry name" value="HTH_ARAC"/>
    <property type="match status" value="1"/>
</dbReference>
<dbReference type="SUPFAM" id="SSF46689">
    <property type="entry name" value="Homeodomain-like"/>
    <property type="match status" value="1"/>
</dbReference>
<reference evidence="5 6" key="2">
    <citation type="journal article" date="2017" name="Front. Microbiol.">
        <title>Genomics Reveals a Unique Clone of Burkholderia cenocepacia Harboring an Actively Excising Novel Genomic Island.</title>
        <authorList>
            <person name="Patil P.P."/>
            <person name="Mali S."/>
            <person name="Midha S."/>
            <person name="Gautam V."/>
            <person name="Dash L."/>
            <person name="Kumar S."/>
            <person name="Shastri J."/>
            <person name="Singhal L."/>
            <person name="Patil P.B."/>
        </authorList>
    </citation>
    <scope>NUCLEOTIDE SEQUENCE [LARGE SCALE GENOMIC DNA]</scope>
    <source>
        <strain evidence="5 6">BC-19</strain>
    </source>
</reference>
<dbReference type="Pfam" id="PF20240">
    <property type="entry name" value="DUF6597"/>
    <property type="match status" value="1"/>
</dbReference>
<evidence type="ECO:0000313" key="6">
    <source>
        <dbReference type="Proteomes" id="UP000191686"/>
    </source>
</evidence>
<dbReference type="InterPro" id="IPR046532">
    <property type="entry name" value="DUF6597"/>
</dbReference>
<dbReference type="PANTHER" id="PTHR46796">
    <property type="entry name" value="HTH-TYPE TRANSCRIPTIONAL ACTIVATOR RHAS-RELATED"/>
    <property type="match status" value="1"/>
</dbReference>
<dbReference type="RefSeq" id="WP_256870673.1">
    <property type="nucleotide sequence ID" value="NZ_CAJPCV010000003.1"/>
</dbReference>
<name>A0ABD4UTF9_9BURK</name>
<dbReference type="Pfam" id="PF12833">
    <property type="entry name" value="HTH_18"/>
    <property type="match status" value="1"/>
</dbReference>
<accession>A0ABD4UTF9</accession>
<proteinExistence type="predicted"/>
<dbReference type="GO" id="GO:0003677">
    <property type="term" value="F:DNA binding"/>
    <property type="evidence" value="ECO:0007669"/>
    <property type="project" value="UniProtKB-KW"/>
</dbReference>
<keyword evidence="2" id="KW-0238">DNA-binding</keyword>
<protein>
    <submittedName>
        <fullName evidence="5">AraC family transcriptional regulator</fullName>
    </submittedName>
</protein>
<dbReference type="EMBL" id="JYMX02000080">
    <property type="protein sequence ID" value="MCW3717499.1"/>
    <property type="molecule type" value="Genomic_DNA"/>
</dbReference>
<evidence type="ECO:0000256" key="1">
    <source>
        <dbReference type="ARBA" id="ARBA00023015"/>
    </source>
</evidence>
<evidence type="ECO:0000256" key="3">
    <source>
        <dbReference type="ARBA" id="ARBA00023163"/>
    </source>
</evidence>
<evidence type="ECO:0000256" key="2">
    <source>
        <dbReference type="ARBA" id="ARBA00023125"/>
    </source>
</evidence>
<evidence type="ECO:0000259" key="4">
    <source>
        <dbReference type="PROSITE" id="PS01124"/>
    </source>
</evidence>
<dbReference type="Proteomes" id="UP000191686">
    <property type="component" value="Unassembled WGS sequence"/>
</dbReference>
<evidence type="ECO:0000313" key="5">
    <source>
        <dbReference type="EMBL" id="MCW3717499.1"/>
    </source>
</evidence>
<keyword evidence="3" id="KW-0804">Transcription</keyword>
<gene>
    <name evidence="5" type="ORF">UE95_040185</name>
</gene>
<dbReference type="AlphaFoldDB" id="A0ABD4UTF9"/>
<dbReference type="PROSITE" id="PS01124">
    <property type="entry name" value="HTH_ARAC_FAMILY_2"/>
    <property type="match status" value="1"/>
</dbReference>
<dbReference type="InterPro" id="IPR050204">
    <property type="entry name" value="AraC_XylS_family_regulators"/>
</dbReference>
<feature type="domain" description="HTH araC/xylS-type" evidence="4">
    <location>
        <begin position="232"/>
        <end position="331"/>
    </location>
</feature>